<organism evidence="8 9">
    <name type="scientific">Batillaria attramentaria</name>
    <dbReference type="NCBI Taxonomy" id="370345"/>
    <lineage>
        <taxon>Eukaryota</taxon>
        <taxon>Metazoa</taxon>
        <taxon>Spiralia</taxon>
        <taxon>Lophotrochozoa</taxon>
        <taxon>Mollusca</taxon>
        <taxon>Gastropoda</taxon>
        <taxon>Caenogastropoda</taxon>
        <taxon>Sorbeoconcha</taxon>
        <taxon>Cerithioidea</taxon>
        <taxon>Batillariidae</taxon>
        <taxon>Batillaria</taxon>
    </lineage>
</organism>
<comment type="caution">
    <text evidence="8">The sequence shown here is derived from an EMBL/GenBank/DDBJ whole genome shotgun (WGS) entry which is preliminary data.</text>
</comment>
<dbReference type="AlphaFoldDB" id="A0ABD0KUR2"/>
<dbReference type="InterPro" id="IPR013783">
    <property type="entry name" value="Ig-like_fold"/>
</dbReference>
<feature type="chain" id="PRO_5044757651" description="Ig-like domain-containing protein" evidence="6">
    <location>
        <begin position="21"/>
        <end position="784"/>
    </location>
</feature>
<dbReference type="InterPro" id="IPR007110">
    <property type="entry name" value="Ig-like_dom"/>
</dbReference>
<protein>
    <recommendedName>
        <fullName evidence="7">Ig-like domain-containing protein</fullName>
    </recommendedName>
</protein>
<dbReference type="InterPro" id="IPR036179">
    <property type="entry name" value="Ig-like_dom_sf"/>
</dbReference>
<feature type="signal peptide" evidence="6">
    <location>
        <begin position="1"/>
        <end position="20"/>
    </location>
</feature>
<gene>
    <name evidence="8" type="ORF">BaRGS_00017714</name>
</gene>
<evidence type="ECO:0000313" key="9">
    <source>
        <dbReference type="Proteomes" id="UP001519460"/>
    </source>
</evidence>
<name>A0ABD0KUR2_9CAEN</name>
<evidence type="ECO:0000256" key="4">
    <source>
        <dbReference type="ARBA" id="ARBA00023180"/>
    </source>
</evidence>
<dbReference type="InterPro" id="IPR003599">
    <property type="entry name" value="Ig_sub"/>
</dbReference>
<evidence type="ECO:0000256" key="2">
    <source>
        <dbReference type="ARBA" id="ARBA00022729"/>
    </source>
</evidence>
<dbReference type="InterPro" id="IPR013106">
    <property type="entry name" value="Ig_V-set"/>
</dbReference>
<keyword evidence="3" id="KW-0472">Membrane</keyword>
<dbReference type="Pfam" id="PF07686">
    <property type="entry name" value="V-set"/>
    <property type="match status" value="3"/>
</dbReference>
<dbReference type="PANTHER" id="PTHR12080">
    <property type="entry name" value="SIGNALING LYMPHOCYTIC ACTIVATION MOLECULE"/>
    <property type="match status" value="1"/>
</dbReference>
<reference evidence="8 9" key="1">
    <citation type="journal article" date="2023" name="Sci. Data">
        <title>Genome assembly of the Korean intertidal mud-creeper Batillaria attramentaria.</title>
        <authorList>
            <person name="Patra A.K."/>
            <person name="Ho P.T."/>
            <person name="Jun S."/>
            <person name="Lee S.J."/>
            <person name="Kim Y."/>
            <person name="Won Y.J."/>
        </authorList>
    </citation>
    <scope>NUCLEOTIDE SEQUENCE [LARGE SCALE GENOMIC DNA]</scope>
    <source>
        <strain evidence="8">Wonlab-2016</strain>
    </source>
</reference>
<proteinExistence type="predicted"/>
<dbReference type="Gene3D" id="2.60.40.10">
    <property type="entry name" value="Immunoglobulins"/>
    <property type="match status" value="3"/>
</dbReference>
<keyword evidence="9" id="KW-1185">Reference proteome</keyword>
<dbReference type="EMBL" id="JACVVK020000120">
    <property type="protein sequence ID" value="KAK7491018.1"/>
    <property type="molecule type" value="Genomic_DNA"/>
</dbReference>
<dbReference type="SMART" id="SM00409">
    <property type="entry name" value="IG"/>
    <property type="match status" value="3"/>
</dbReference>
<dbReference type="GO" id="GO:0016020">
    <property type="term" value="C:membrane"/>
    <property type="evidence" value="ECO:0007669"/>
    <property type="project" value="UniProtKB-SubCell"/>
</dbReference>
<sequence>MILTFAVCFLAVVNIQVTSALQWTSALDLPANVTVHACIGDNVTLPWKYETEGAEHAIDVEWLYQAEGQAEELIATYVRGNFFLAPTAKQQHVQFVPNAGLEMMHVTRQDSGAYILNVNTNLHGSAVIYSQRVVLEVSRAPATSDGQWHVHLVPRAVQDNVTGEWHVMLSCGTFSSLGQPPVSVLWTTPDNVTVPSSYYDNAGNYILIVDNPVATGEYSCRLEQTPSAMCLPAQSLLHNGASIHVDGVETRLSVLEGQLVALQNENAVTSALKWTSDLDLPANATVHACTGDNVTLPWKFETEAAEHAIDVEWLYQAEGQAEEVIASHIRGNFLLSPTAKQQHVQFVPNAGLELMHVTQEDSGAYILNVNINLHGSVVMYSQRVILEVSSAPASSSGHLHVQLMPSAVQDNVTGEWHVMLSCGTFSNLGQPPVSVLWTTPDNVTVPSSYYDNAGNYILIVDNPVATGEYSCRLELTPSAMCLPAQSLLHNGASIHVDGVETRLSVLEGQLVAMQNENAELKSELSQQQNENENNTAALEGQLTVLQSQVSGLLSSRSILDALVNIQVTSALQWKSALDLPANATVHACIGDNVTLPWKFETEGAEHAIDVEWLYQAEGQAEELIATYVRGNFFLAPTAKQQHVQFVPNAGLEMMHVTRQDSGAYILNVNTNLHGSAVIYSQRVVLEVSSAPATSDGQLHVHLVPRAVQDNVTGEWHVMLSCGTFSSLGQPPVSVLWTTPDNVTVSSSYYDNAGNYILIVDNPVATGEYSCLLEQTPSALRKHPC</sequence>
<dbReference type="PANTHER" id="PTHR12080:SF48">
    <property type="entry name" value="IMMUNOGLOBULIN SUBTYPE DOMAIN-CONTAINING PROTEIN"/>
    <property type="match status" value="1"/>
</dbReference>
<dbReference type="PROSITE" id="PS50835">
    <property type="entry name" value="IG_LIKE"/>
    <property type="match status" value="3"/>
</dbReference>
<feature type="domain" description="Ig-like" evidence="7">
    <location>
        <begin position="154"/>
        <end position="230"/>
    </location>
</feature>
<evidence type="ECO:0000256" key="3">
    <source>
        <dbReference type="ARBA" id="ARBA00023136"/>
    </source>
</evidence>
<dbReference type="InterPro" id="IPR015631">
    <property type="entry name" value="CD2/SLAM_rcpt"/>
</dbReference>
<keyword evidence="5" id="KW-0175">Coiled coil</keyword>
<keyword evidence="2 6" id="KW-0732">Signal</keyword>
<feature type="domain" description="Ig-like" evidence="7">
    <location>
        <begin position="704"/>
        <end position="780"/>
    </location>
</feature>
<evidence type="ECO:0000259" key="7">
    <source>
        <dbReference type="PROSITE" id="PS50835"/>
    </source>
</evidence>
<feature type="coiled-coil region" evidence="5">
    <location>
        <begin position="496"/>
        <end position="537"/>
    </location>
</feature>
<evidence type="ECO:0000256" key="1">
    <source>
        <dbReference type="ARBA" id="ARBA00004370"/>
    </source>
</evidence>
<accession>A0ABD0KUR2</accession>
<evidence type="ECO:0000256" key="5">
    <source>
        <dbReference type="SAM" id="Coils"/>
    </source>
</evidence>
<evidence type="ECO:0000313" key="8">
    <source>
        <dbReference type="EMBL" id="KAK7491018.1"/>
    </source>
</evidence>
<feature type="domain" description="Ig-like" evidence="7">
    <location>
        <begin position="405"/>
        <end position="474"/>
    </location>
</feature>
<comment type="subcellular location">
    <subcellularLocation>
        <location evidence="1">Membrane</location>
    </subcellularLocation>
</comment>
<dbReference type="SUPFAM" id="SSF48726">
    <property type="entry name" value="Immunoglobulin"/>
    <property type="match status" value="3"/>
</dbReference>
<dbReference type="Proteomes" id="UP001519460">
    <property type="component" value="Unassembled WGS sequence"/>
</dbReference>
<evidence type="ECO:0000256" key="6">
    <source>
        <dbReference type="SAM" id="SignalP"/>
    </source>
</evidence>
<keyword evidence="4" id="KW-0325">Glycoprotein</keyword>